<evidence type="ECO:0000256" key="3">
    <source>
        <dbReference type="ARBA" id="ARBA00022475"/>
    </source>
</evidence>
<feature type="region of interest" description="Disordered" evidence="7">
    <location>
        <begin position="175"/>
        <end position="197"/>
    </location>
</feature>
<dbReference type="PANTHER" id="PTHR30489:SF0">
    <property type="entry name" value="LIPOPROTEIN-RELEASING SYSTEM TRANSMEMBRANE PROTEIN LOLE"/>
    <property type="match status" value="1"/>
</dbReference>
<comment type="similarity">
    <text evidence="2">Belongs to the ABC-4 integral membrane protein family. LolC/E subfamily.</text>
</comment>
<dbReference type="GO" id="GO:0044874">
    <property type="term" value="P:lipoprotein localization to outer membrane"/>
    <property type="evidence" value="ECO:0007669"/>
    <property type="project" value="TreeGrafter"/>
</dbReference>
<dbReference type="GO" id="GO:0098797">
    <property type="term" value="C:plasma membrane protein complex"/>
    <property type="evidence" value="ECO:0007669"/>
    <property type="project" value="TreeGrafter"/>
</dbReference>
<dbReference type="InterPro" id="IPR051447">
    <property type="entry name" value="Lipoprotein-release_system"/>
</dbReference>
<dbReference type="Pfam" id="PF02687">
    <property type="entry name" value="FtsX"/>
    <property type="match status" value="1"/>
</dbReference>
<accession>A0A5C6X417</accession>
<evidence type="ECO:0000256" key="5">
    <source>
        <dbReference type="ARBA" id="ARBA00022989"/>
    </source>
</evidence>
<feature type="transmembrane region" description="Helical" evidence="8">
    <location>
        <begin position="439"/>
        <end position="468"/>
    </location>
</feature>
<evidence type="ECO:0000313" key="12">
    <source>
        <dbReference type="Proteomes" id="UP000321046"/>
    </source>
</evidence>
<evidence type="ECO:0000256" key="8">
    <source>
        <dbReference type="SAM" id="Phobius"/>
    </source>
</evidence>
<proteinExistence type="inferred from homology"/>
<dbReference type="InterPro" id="IPR025857">
    <property type="entry name" value="MacB_PCD"/>
</dbReference>
<feature type="domain" description="MacB-like periplasmic core" evidence="10">
    <location>
        <begin position="27"/>
        <end position="121"/>
    </location>
</feature>
<feature type="transmembrane region" description="Helical" evidence="8">
    <location>
        <begin position="493"/>
        <end position="510"/>
    </location>
</feature>
<dbReference type="InterPro" id="IPR003838">
    <property type="entry name" value="ABC3_permease_C"/>
</dbReference>
<dbReference type="OrthoDB" id="9808461at2"/>
<keyword evidence="5 8" id="KW-1133">Transmembrane helix</keyword>
<keyword evidence="6 8" id="KW-0472">Membrane</keyword>
<evidence type="ECO:0000256" key="4">
    <source>
        <dbReference type="ARBA" id="ARBA00022692"/>
    </source>
</evidence>
<keyword evidence="3" id="KW-1003">Cell membrane</keyword>
<keyword evidence="4 8" id="KW-0812">Transmembrane</keyword>
<evidence type="ECO:0000313" key="11">
    <source>
        <dbReference type="EMBL" id="TXD31950.1"/>
    </source>
</evidence>
<comment type="subcellular location">
    <subcellularLocation>
        <location evidence="1">Cell membrane</location>
        <topology evidence="1">Multi-pass membrane protein</topology>
    </subcellularLocation>
</comment>
<comment type="caution">
    <text evidence="11">The sequence shown here is derived from an EMBL/GenBank/DDBJ whole genome shotgun (WGS) entry which is preliminary data.</text>
</comment>
<dbReference type="Proteomes" id="UP000321046">
    <property type="component" value="Unassembled WGS sequence"/>
</dbReference>
<sequence>MLMSYESFVGRRYLMAKQRSRVVSIITLIAVSGVALGVTALIVVLSVMGGFRADLTSKILGAKAHVVIQQPDFGPLDDANAVADRALEVEGVVGASPFIESEVMVSSPTNLSGVVLRGIDVDRVGTVTDLLENLEKGELANLSDSRAMMERIEKERDEELEVLLDRLDKESQELRESIDAKRGATGVSDDFMPAPDEDLPPLIDLDDGSGEGSPDVAGEDEGFMPPLFDDSGAGGWDLPPLPGEEGDEADAGMPAIVGEAPEGEGRLPGLIIGTELATSLQVRLGDEVNVVTPRGEMGPSGPIPRSRPFRIVGVFYSGMYEYDANAAFTSLDDAARLLDFEGATGVELRTADVEEVLAVGERLREIFAPELRVMDWQQMNSSLFFALKLEKIAMFLVLIFIILVASFSIVAMLIMIVIEKAREIAILKSMGASDGGIMRVFMFQGVVIGAVGAAAGLGMGLLICYLLQTVGLPLDSEVYYISTLPVEVDRLEVVAVVLSTILISFLATLYPSYQAAKMRPVEGLRYD</sequence>
<feature type="domain" description="ABC3 transporter permease C-terminal" evidence="9">
    <location>
        <begin position="396"/>
        <end position="520"/>
    </location>
</feature>
<evidence type="ECO:0000259" key="9">
    <source>
        <dbReference type="Pfam" id="PF02687"/>
    </source>
</evidence>
<protein>
    <submittedName>
        <fullName evidence="11">FtsX-like permease family protein</fullName>
    </submittedName>
</protein>
<dbReference type="EMBL" id="VOSL01000143">
    <property type="protein sequence ID" value="TXD31950.1"/>
    <property type="molecule type" value="Genomic_DNA"/>
</dbReference>
<evidence type="ECO:0000259" key="10">
    <source>
        <dbReference type="Pfam" id="PF12704"/>
    </source>
</evidence>
<dbReference type="AlphaFoldDB" id="A0A5C6X417"/>
<reference evidence="11 12" key="1">
    <citation type="submission" date="2019-08" db="EMBL/GenBank/DDBJ databases">
        <title>Bradymonadales sp. TMQ2.</title>
        <authorList>
            <person name="Liang Q."/>
        </authorList>
    </citation>
    <scope>NUCLEOTIDE SEQUENCE [LARGE SCALE GENOMIC DNA]</scope>
    <source>
        <strain evidence="11 12">TMQ2</strain>
    </source>
</reference>
<evidence type="ECO:0000256" key="2">
    <source>
        <dbReference type="ARBA" id="ARBA00005236"/>
    </source>
</evidence>
<feature type="transmembrane region" description="Helical" evidence="8">
    <location>
        <begin position="392"/>
        <end position="418"/>
    </location>
</feature>
<name>A0A5C6X417_9DELT</name>
<evidence type="ECO:0000256" key="1">
    <source>
        <dbReference type="ARBA" id="ARBA00004651"/>
    </source>
</evidence>
<organism evidence="11 12">
    <name type="scientific">Lujinxingia vulgaris</name>
    <dbReference type="NCBI Taxonomy" id="2600176"/>
    <lineage>
        <taxon>Bacteria</taxon>
        <taxon>Deltaproteobacteria</taxon>
        <taxon>Bradymonadales</taxon>
        <taxon>Lujinxingiaceae</taxon>
        <taxon>Lujinxingia</taxon>
    </lineage>
</organism>
<evidence type="ECO:0000256" key="7">
    <source>
        <dbReference type="SAM" id="MobiDB-lite"/>
    </source>
</evidence>
<evidence type="ECO:0000256" key="6">
    <source>
        <dbReference type="ARBA" id="ARBA00023136"/>
    </source>
</evidence>
<gene>
    <name evidence="11" type="ORF">FRC96_19615</name>
</gene>
<dbReference type="Pfam" id="PF12704">
    <property type="entry name" value="MacB_PCD"/>
    <property type="match status" value="1"/>
</dbReference>
<dbReference type="PANTHER" id="PTHR30489">
    <property type="entry name" value="LIPOPROTEIN-RELEASING SYSTEM TRANSMEMBRANE PROTEIN LOLE"/>
    <property type="match status" value="1"/>
</dbReference>
<feature type="transmembrane region" description="Helical" evidence="8">
    <location>
        <begin position="21"/>
        <end position="48"/>
    </location>
</feature>